<evidence type="ECO:0000313" key="17">
    <source>
        <dbReference type="EMBL" id="SUI85816.1"/>
    </source>
</evidence>
<evidence type="ECO:0000256" key="6">
    <source>
        <dbReference type="ARBA" id="ARBA00023065"/>
    </source>
</evidence>
<evidence type="ECO:0000313" key="18">
    <source>
        <dbReference type="Proteomes" id="UP000255061"/>
    </source>
</evidence>
<dbReference type="GO" id="GO:0015344">
    <property type="term" value="F:siderophore uptake transmembrane transporter activity"/>
    <property type="evidence" value="ECO:0007669"/>
    <property type="project" value="TreeGrafter"/>
</dbReference>
<feature type="domain" description="TonB-dependent receptor plug" evidence="16">
    <location>
        <begin position="53"/>
        <end position="163"/>
    </location>
</feature>
<reference evidence="17 18" key="1">
    <citation type="submission" date="2018-06" db="EMBL/GenBank/DDBJ databases">
        <authorList>
            <consortium name="Pathogen Informatics"/>
            <person name="Doyle S."/>
        </authorList>
    </citation>
    <scope>NUCLEOTIDE SEQUENCE [LARGE SCALE GENOMIC DNA]</scope>
    <source>
        <strain evidence="17 18">NCTC10736</strain>
    </source>
</reference>
<dbReference type="EMBL" id="UGYV01000001">
    <property type="protein sequence ID" value="SUI85816.1"/>
    <property type="molecule type" value="Genomic_DNA"/>
</dbReference>
<keyword evidence="2 10" id="KW-0813">Transport</keyword>
<dbReference type="GO" id="GO:0009279">
    <property type="term" value="C:cell outer membrane"/>
    <property type="evidence" value="ECO:0007669"/>
    <property type="project" value="UniProtKB-SubCell"/>
</dbReference>
<dbReference type="NCBIfam" id="NF010010">
    <property type="entry name" value="PRK13483.1"/>
    <property type="match status" value="1"/>
</dbReference>
<evidence type="ECO:0000256" key="7">
    <source>
        <dbReference type="ARBA" id="ARBA00023077"/>
    </source>
</evidence>
<evidence type="ECO:0000256" key="14">
    <source>
        <dbReference type="SAM" id="SignalP"/>
    </source>
</evidence>
<proteinExistence type="inferred from homology"/>
<dbReference type="InterPro" id="IPR010917">
    <property type="entry name" value="TonB_rcpt_CS"/>
</dbReference>
<keyword evidence="17" id="KW-0675">Receptor</keyword>
<gene>
    <name evidence="17" type="primary">cirA_6</name>
    <name evidence="17" type="ORF">NCTC10736_02800</name>
</gene>
<dbReference type="InterPro" id="IPR037066">
    <property type="entry name" value="Plug_dom_sf"/>
</dbReference>
<evidence type="ECO:0000256" key="11">
    <source>
        <dbReference type="PROSITE-ProRule" id="PRU10144"/>
    </source>
</evidence>
<evidence type="ECO:0000256" key="10">
    <source>
        <dbReference type="PROSITE-ProRule" id="PRU01360"/>
    </source>
</evidence>
<dbReference type="Pfam" id="PF00593">
    <property type="entry name" value="TonB_dep_Rec_b-barrel"/>
    <property type="match status" value="1"/>
</dbReference>
<evidence type="ECO:0000256" key="5">
    <source>
        <dbReference type="ARBA" id="ARBA00022729"/>
    </source>
</evidence>
<dbReference type="Proteomes" id="UP000255061">
    <property type="component" value="Unassembled WGS sequence"/>
</dbReference>
<feature type="chain" id="PRO_5016755416" evidence="14">
    <location>
        <begin position="30"/>
        <end position="666"/>
    </location>
</feature>
<comment type="similarity">
    <text evidence="10 12">Belongs to the TonB-dependent receptor family.</text>
</comment>
<dbReference type="PROSITE" id="PS01156">
    <property type="entry name" value="TONB_DEPENDENT_REC_2"/>
    <property type="match status" value="1"/>
</dbReference>
<keyword evidence="5 14" id="KW-0732">Signal</keyword>
<evidence type="ECO:0000259" key="16">
    <source>
        <dbReference type="Pfam" id="PF07715"/>
    </source>
</evidence>
<feature type="domain" description="TonB-dependent receptor-like beta-barrel" evidence="15">
    <location>
        <begin position="208"/>
        <end position="638"/>
    </location>
</feature>
<evidence type="ECO:0000256" key="3">
    <source>
        <dbReference type="ARBA" id="ARBA00022452"/>
    </source>
</evidence>
<keyword evidence="9 10" id="KW-0998">Cell outer membrane</keyword>
<dbReference type="InterPro" id="IPR039426">
    <property type="entry name" value="TonB-dep_rcpt-like"/>
</dbReference>
<dbReference type="InterPro" id="IPR012910">
    <property type="entry name" value="Plug_dom"/>
</dbReference>
<evidence type="ECO:0000256" key="9">
    <source>
        <dbReference type="ARBA" id="ARBA00023237"/>
    </source>
</evidence>
<dbReference type="InterPro" id="IPR000531">
    <property type="entry name" value="Beta-barrel_TonB"/>
</dbReference>
<feature type="region of interest" description="Disordered" evidence="13">
    <location>
        <begin position="115"/>
        <end position="134"/>
    </location>
</feature>
<feature type="short sequence motif" description="TonB C-terminal box" evidence="11">
    <location>
        <begin position="649"/>
        <end position="666"/>
    </location>
</feature>
<dbReference type="SUPFAM" id="SSF56935">
    <property type="entry name" value="Porins"/>
    <property type="match status" value="1"/>
</dbReference>
<dbReference type="Pfam" id="PF07715">
    <property type="entry name" value="Plug"/>
    <property type="match status" value="1"/>
</dbReference>
<dbReference type="InterPro" id="IPR036942">
    <property type="entry name" value="Beta-barrel_TonB_sf"/>
</dbReference>
<feature type="signal peptide" evidence="14">
    <location>
        <begin position="1"/>
        <end position="29"/>
    </location>
</feature>
<dbReference type="PANTHER" id="PTHR30069">
    <property type="entry name" value="TONB-DEPENDENT OUTER MEMBRANE RECEPTOR"/>
    <property type="match status" value="1"/>
</dbReference>
<keyword evidence="6" id="KW-0406">Ion transport</keyword>
<comment type="subcellular location">
    <subcellularLocation>
        <location evidence="1 10">Cell outer membrane</location>
        <topology evidence="1 10">Multi-pass membrane protein</topology>
    </subcellularLocation>
</comment>
<keyword evidence="8 10" id="KW-0472">Membrane</keyword>
<dbReference type="GO" id="GO:0044718">
    <property type="term" value="P:siderophore transmembrane transport"/>
    <property type="evidence" value="ECO:0007669"/>
    <property type="project" value="TreeGrafter"/>
</dbReference>
<sequence>MLLSRKKYLAQVITALCLLPAVPVTSALADTAPDKEKMMERIVVTASGFEQQIRDAPASISVITREDLDNRFYRDLTDAMLEVPGVVITGGADRQDISLRGMGSEYTLILVDGKRQSSRETRTNSDGPGVEGAWTPPLAAIDRIEVVRGPMSSLYGSDAIGGVINIITRKVPNEWQGELRLDTTLQEKSTSGNVYQSNFFVNGGVIKDLLGMQLYGQYTQREEDQIYGGYRGRDATNLTARFALTPNENHDIMFEMGVSNQEIDSSLGKTVAPLAPGETCGRNGCPASSTTEYDNSTFSLSHTGRWDFGTSDTYIKHEVFDNKTREMKITNTDAQSSLITTLGQSHTATFGAAFNHQDLTDKTGNKISELTDISRNQWSVFSEDEWRIVENFALTMGLRFDDDENFGNHVSPRVYGVWGLTDSTTLKGGVSTGFKAPSLRQTVRDWGQVSRGGNMYGNPDLQPETSINYELGLYSDLTESITASAGVFYNEFKDKITRVACPATQCTDGPNQFGSDPTTYVNIDDAVTQGIELSVDYRIRSNLSLTGNYTYTDSEQKTGAYKGSPLNQLPKHLIQASVNYEPIDNFSTWLRVNYRGEESQPTTGPSSSSLIAPSYTLLDLGANYQLNDSVKFSAGIYNAFDKDITEEEYGYIEDGRRYWLGMTYSF</sequence>
<dbReference type="PANTHER" id="PTHR30069:SF53">
    <property type="entry name" value="COLICIN I RECEPTOR-RELATED"/>
    <property type="match status" value="1"/>
</dbReference>
<dbReference type="AlphaFoldDB" id="A0A380AR98"/>
<evidence type="ECO:0000256" key="1">
    <source>
        <dbReference type="ARBA" id="ARBA00004571"/>
    </source>
</evidence>
<evidence type="ECO:0000259" key="15">
    <source>
        <dbReference type="Pfam" id="PF00593"/>
    </source>
</evidence>
<organism evidence="17 18">
    <name type="scientific">Shewanella morhuae</name>
    <dbReference type="NCBI Taxonomy" id="365591"/>
    <lineage>
        <taxon>Bacteria</taxon>
        <taxon>Pseudomonadati</taxon>
        <taxon>Pseudomonadota</taxon>
        <taxon>Gammaproteobacteria</taxon>
        <taxon>Alteromonadales</taxon>
        <taxon>Shewanellaceae</taxon>
        <taxon>Shewanella</taxon>
    </lineage>
</organism>
<dbReference type="RefSeq" id="WP_115406526.1">
    <property type="nucleotide sequence ID" value="NZ_UGYV01000001.1"/>
</dbReference>
<dbReference type="PROSITE" id="PS52016">
    <property type="entry name" value="TONB_DEPENDENT_REC_3"/>
    <property type="match status" value="1"/>
</dbReference>
<accession>A0A380AR98</accession>
<evidence type="ECO:0000256" key="12">
    <source>
        <dbReference type="RuleBase" id="RU003357"/>
    </source>
</evidence>
<dbReference type="Gene3D" id="2.40.170.20">
    <property type="entry name" value="TonB-dependent receptor, beta-barrel domain"/>
    <property type="match status" value="1"/>
</dbReference>
<keyword evidence="7 12" id="KW-0798">TonB box</keyword>
<dbReference type="Gene3D" id="2.170.130.10">
    <property type="entry name" value="TonB-dependent receptor, plug domain"/>
    <property type="match status" value="1"/>
</dbReference>
<keyword evidence="3 10" id="KW-1134">Transmembrane beta strand</keyword>
<evidence type="ECO:0000256" key="2">
    <source>
        <dbReference type="ARBA" id="ARBA00022448"/>
    </source>
</evidence>
<evidence type="ECO:0000256" key="4">
    <source>
        <dbReference type="ARBA" id="ARBA00022692"/>
    </source>
</evidence>
<evidence type="ECO:0000256" key="13">
    <source>
        <dbReference type="SAM" id="MobiDB-lite"/>
    </source>
</evidence>
<dbReference type="CDD" id="cd01347">
    <property type="entry name" value="ligand_gated_channel"/>
    <property type="match status" value="1"/>
</dbReference>
<keyword evidence="4 10" id="KW-0812">Transmembrane</keyword>
<evidence type="ECO:0000256" key="8">
    <source>
        <dbReference type="ARBA" id="ARBA00023136"/>
    </source>
</evidence>
<name>A0A380AR98_9GAMM</name>
<protein>
    <submittedName>
        <fullName evidence="17">Colicin I receptor</fullName>
    </submittedName>
</protein>